<protein>
    <submittedName>
        <fullName evidence="1">Uncharacterized protein</fullName>
    </submittedName>
</protein>
<organism evidence="1 2">
    <name type="scientific">Kitasatospora putterlickiae</name>
    <dbReference type="NCBI Taxonomy" id="221725"/>
    <lineage>
        <taxon>Bacteria</taxon>
        <taxon>Bacillati</taxon>
        <taxon>Actinomycetota</taxon>
        <taxon>Actinomycetes</taxon>
        <taxon>Kitasatosporales</taxon>
        <taxon>Streptomycetaceae</taxon>
        <taxon>Kitasatospora</taxon>
    </lineage>
</organism>
<keyword evidence="2" id="KW-1185">Reference proteome</keyword>
<reference evidence="1 2" key="1">
    <citation type="journal article" date="2019" name="Int. J. Syst. Evol. Microbiol.">
        <title>The Global Catalogue of Microorganisms (GCM) 10K type strain sequencing project: providing services to taxonomists for standard genome sequencing and annotation.</title>
        <authorList>
            <consortium name="The Broad Institute Genomics Platform"/>
            <consortium name="The Broad Institute Genome Sequencing Center for Infectious Disease"/>
            <person name="Wu L."/>
            <person name="Ma J."/>
        </authorList>
    </citation>
    <scope>NUCLEOTIDE SEQUENCE [LARGE SCALE GENOMIC DNA]</scope>
    <source>
        <strain evidence="1 2">JCM 12393</strain>
    </source>
</reference>
<evidence type="ECO:0000313" key="1">
    <source>
        <dbReference type="EMBL" id="GAA1393721.1"/>
    </source>
</evidence>
<gene>
    <name evidence="1" type="ORF">GCM10009639_27130</name>
</gene>
<dbReference type="Proteomes" id="UP001499863">
    <property type="component" value="Unassembled WGS sequence"/>
</dbReference>
<dbReference type="EMBL" id="BAAAKJ010000137">
    <property type="protein sequence ID" value="GAA1393721.1"/>
    <property type="molecule type" value="Genomic_DNA"/>
</dbReference>
<name>A0ABN1XZG9_9ACTN</name>
<comment type="caution">
    <text evidence="1">The sequence shown here is derived from an EMBL/GenBank/DDBJ whole genome shotgun (WGS) entry which is preliminary data.</text>
</comment>
<evidence type="ECO:0000313" key="2">
    <source>
        <dbReference type="Proteomes" id="UP001499863"/>
    </source>
</evidence>
<accession>A0ABN1XZG9</accession>
<sequence>MTRPVPSDTQWTPLRHPCGCAVDWGWNKASQSPPVFIDWCSYAFDHPCPWHGGECNAPVFSEAGDILLLEPSPGFTVYARLTADDDTALADTITAQLRHVTEHQARGREAVAVAP</sequence>
<proteinExistence type="predicted"/>